<feature type="region of interest" description="Disordered" evidence="1">
    <location>
        <begin position="806"/>
        <end position="826"/>
    </location>
</feature>
<dbReference type="Ensembl" id="ENSAMXT00005058263.1">
    <property type="protein sequence ID" value="ENSAMXP00005053876.1"/>
    <property type="gene ID" value="ENSAMXG00005024130.1"/>
</dbReference>
<feature type="compositionally biased region" description="Low complexity" evidence="1">
    <location>
        <begin position="339"/>
        <end position="350"/>
    </location>
</feature>
<feature type="region of interest" description="Disordered" evidence="1">
    <location>
        <begin position="744"/>
        <end position="792"/>
    </location>
</feature>
<reference evidence="3" key="2">
    <citation type="submission" date="2025-05" db="UniProtKB">
        <authorList>
            <consortium name="Ensembl"/>
        </authorList>
    </citation>
    <scope>IDENTIFICATION</scope>
</reference>
<evidence type="ECO:0000256" key="1">
    <source>
        <dbReference type="SAM" id="MobiDB-lite"/>
    </source>
</evidence>
<evidence type="ECO:0000313" key="3">
    <source>
        <dbReference type="Ensembl" id="ENSAMXP00005053876.1"/>
    </source>
</evidence>
<proteinExistence type="predicted"/>
<feature type="compositionally biased region" description="Low complexity" evidence="1">
    <location>
        <begin position="598"/>
        <end position="616"/>
    </location>
</feature>
<name>A0A8B9LQF8_ASTMX</name>
<feature type="compositionally biased region" description="Polar residues" evidence="1">
    <location>
        <begin position="896"/>
        <end position="915"/>
    </location>
</feature>
<reference evidence="2 5" key="1">
    <citation type="submission" date="2021-07" db="EMBL/GenBank/DDBJ databases">
        <authorList>
            <person name="Imarazene B."/>
            <person name="Zahm M."/>
            <person name="Klopp C."/>
            <person name="Cabau C."/>
            <person name="Beille S."/>
            <person name="Jouanno E."/>
            <person name="Castinel A."/>
            <person name="Lluch J."/>
            <person name="Gil L."/>
            <person name="Kuchtly C."/>
            <person name="Lopez Roques C."/>
            <person name="Donnadieu C."/>
            <person name="Parrinello H."/>
            <person name="Journot L."/>
            <person name="Du K."/>
            <person name="Schartl M."/>
            <person name="Retaux S."/>
            <person name="Guiguen Y."/>
        </authorList>
    </citation>
    <scope>NUCLEOTIDE SEQUENCE [LARGE SCALE GENOMIC DNA]</scope>
    <source>
        <strain evidence="2">Pach_M1</strain>
        <tissue evidence="2">Testis</tissue>
    </source>
</reference>
<sequence length="962" mass="105569">MGCSPSKGQLFTGVSTHKALQENNGFVSDGTENQSKTETEIVSAGLTILEEENTLEPQRKRPSLSDVVCDTAAINREALDAEGTVDSQVGLLSEDNAEKKNEIKKKNKGAKRRKQKERMRKTVQIQSKVDFPEKMMIAHQAAYAFIDPNISKYESLLGILDQATKTQLSLQPLAALLAVHYEELNQALEEMAVEGEQMLEEHGNHMVWPAALREVRFNTTKLDAEMYSHKPPPYTMHQMLLLSTEKIKLVGDSVKGLGDAALEEAADYFASLSRMLGEKLVMKRAAEKRLKQVLDYVEAAALKKPGLEDSALHSEDSGIGADNECQNGSVQLCRHRESSGSGASTDLSSGCPENTLPSQPHLNGVNDGRNDDEDDEEDDDDDEEDSNEDEEEVKDEQERKTAARARKMSNCSQAGPRKHSDQTGLQNSMKWANQKNTKIRRSKTADNSSVKSQGNPRNFHLRGLRRAQSADCLYSKEDDNIVKGQEKRDNQKDKSTGNALTGGVVLDCLGRTKLRRHSSEGQNTARCYGLQYGSKGPFKATLQPNSPPAFAPAPPGRNAVKRLINTFSQGVQEQSNQKPLNGPMKVRGTKKGFLPMINNSKGGVSSNGNNNNNSYSADQRPDDVDVDSLPPPPPEVLMDNSFESNEGPCEDEESNGSLNQRCSTQRQRYGVSRLRASMQTVTVLPSRASVPRRAHSISPARPLRQDAVSGSRQGQDCHQESGVSAQKEEATSLYQQSRKIIHMRHSSHSPAKTGFIRSGSVGRQGSRDTGENDTLAPYPNSYAPTTPPVSRARLPPSCPSVCHRVPSPPVLPSATSSTPGTQIWTRRCSDEENVTSSFSFNDARSVFCQDTQSGSQSLTPSCRSTLPRPWGEPSRGRRQTTRPPQTYTKSSSPSPVRSTLSEQHQPLPIATQTHSQENERRDSASVLEVAQENPESCGVTDPLQDVTGAQEAEPREITDNQD</sequence>
<feature type="region of interest" description="Disordered" evidence="1">
    <location>
        <begin position="851"/>
        <end position="962"/>
    </location>
</feature>
<evidence type="ECO:0000313" key="5">
    <source>
        <dbReference type="Proteomes" id="UP000752171"/>
    </source>
</evidence>
<organism evidence="3 4">
    <name type="scientific">Astyanax mexicanus</name>
    <name type="common">Blind cave fish</name>
    <name type="synonym">Astyanax fasciatus mexicanus</name>
    <dbReference type="NCBI Taxonomy" id="7994"/>
    <lineage>
        <taxon>Eukaryota</taxon>
        <taxon>Metazoa</taxon>
        <taxon>Chordata</taxon>
        <taxon>Craniata</taxon>
        <taxon>Vertebrata</taxon>
        <taxon>Euteleostomi</taxon>
        <taxon>Actinopterygii</taxon>
        <taxon>Neopterygii</taxon>
        <taxon>Teleostei</taxon>
        <taxon>Ostariophysi</taxon>
        <taxon>Characiformes</taxon>
        <taxon>Characoidei</taxon>
        <taxon>Acestrorhamphidae</taxon>
        <taxon>Acestrorhamphinae</taxon>
        <taxon>Astyanax</taxon>
    </lineage>
</organism>
<accession>A0A8B9LQF8</accession>
<dbReference type="Proteomes" id="UP000752171">
    <property type="component" value="Unassembled WGS sequence"/>
</dbReference>
<evidence type="ECO:0000313" key="4">
    <source>
        <dbReference type="Proteomes" id="UP000694621"/>
    </source>
</evidence>
<feature type="compositionally biased region" description="Polar residues" evidence="1">
    <location>
        <begin position="851"/>
        <end position="864"/>
    </location>
</feature>
<dbReference type="AlphaFoldDB" id="A0A8B9LQF8"/>
<evidence type="ECO:0000313" key="2">
    <source>
        <dbReference type="EMBL" id="KAG9283165.1"/>
    </source>
</evidence>
<feature type="compositionally biased region" description="Polar residues" evidence="1">
    <location>
        <begin position="351"/>
        <end position="361"/>
    </location>
</feature>
<gene>
    <name evidence="2" type="ORF">AMEX_G1904</name>
</gene>
<feature type="compositionally biased region" description="Low complexity" evidence="1">
    <location>
        <begin position="881"/>
        <end position="895"/>
    </location>
</feature>
<feature type="region of interest" description="Disordered" evidence="1">
    <location>
        <begin position="686"/>
        <end position="728"/>
    </location>
</feature>
<protein>
    <submittedName>
        <fullName evidence="3">Photoreceptor cilium actin regulator 2</fullName>
    </submittedName>
</protein>
<feature type="region of interest" description="Disordered" evidence="1">
    <location>
        <begin position="334"/>
        <end position="464"/>
    </location>
</feature>
<feature type="compositionally biased region" description="Basic and acidic residues" evidence="1">
    <location>
        <begin position="952"/>
        <end position="962"/>
    </location>
</feature>
<feature type="compositionally biased region" description="Polar residues" evidence="1">
    <location>
        <begin position="422"/>
        <end position="436"/>
    </location>
</feature>
<feature type="compositionally biased region" description="Acidic residues" evidence="1">
    <location>
        <begin position="370"/>
        <end position="395"/>
    </location>
</feature>
<dbReference type="OrthoDB" id="8954214at2759"/>
<dbReference type="Pfam" id="PF15449">
    <property type="entry name" value="Retinal"/>
    <property type="match status" value="2"/>
</dbReference>
<dbReference type="InterPro" id="IPR029352">
    <property type="entry name" value="PCARE"/>
</dbReference>
<feature type="compositionally biased region" description="Polar residues" evidence="1">
    <location>
        <begin position="813"/>
        <end position="824"/>
    </location>
</feature>
<feature type="compositionally biased region" description="Polar residues" evidence="1">
    <location>
        <begin position="445"/>
        <end position="456"/>
    </location>
</feature>
<dbReference type="EMBL" id="JAICCE010000001">
    <property type="protein sequence ID" value="KAG9283165.1"/>
    <property type="molecule type" value="Genomic_DNA"/>
</dbReference>
<feature type="region of interest" description="Disordered" evidence="1">
    <location>
        <begin position="570"/>
        <end position="662"/>
    </location>
</feature>
<feature type="compositionally biased region" description="Polar residues" evidence="1">
    <location>
        <begin position="570"/>
        <end position="579"/>
    </location>
</feature>
<dbReference type="Proteomes" id="UP000694621">
    <property type="component" value="Unplaced"/>
</dbReference>
<dbReference type="PANTHER" id="PTHR22017:SF3">
    <property type="entry name" value="PHOTORECEPTOR CILIUM ACTIN REGULATOR 2"/>
    <property type="match status" value="1"/>
</dbReference>
<dbReference type="PANTHER" id="PTHR22017">
    <property type="entry name" value="PHOTORECEPTOR CILIUM ACTIN REGULATOR"/>
    <property type="match status" value="1"/>
</dbReference>
<feature type="compositionally biased region" description="Polar residues" evidence="1">
    <location>
        <begin position="708"/>
        <end position="724"/>
    </location>
</feature>